<dbReference type="Proteomes" id="UP000002417">
    <property type="component" value="Chromosome"/>
</dbReference>
<evidence type="ECO:0000313" key="2">
    <source>
        <dbReference type="Proteomes" id="UP000002417"/>
    </source>
</evidence>
<dbReference type="KEGG" id="xau:Xaut_2250"/>
<dbReference type="eggNOG" id="ENOG5032VXM">
    <property type="taxonomic scope" value="Bacteria"/>
</dbReference>
<protein>
    <submittedName>
        <fullName evidence="1">Uncharacterized protein</fullName>
    </submittedName>
</protein>
<reference evidence="1 2" key="1">
    <citation type="submission" date="2007-07" db="EMBL/GenBank/DDBJ databases">
        <title>Complete sequence of chromosome of Xanthobacter autotrophicus Py2.</title>
        <authorList>
            <consortium name="US DOE Joint Genome Institute"/>
            <person name="Copeland A."/>
            <person name="Lucas S."/>
            <person name="Lapidus A."/>
            <person name="Barry K."/>
            <person name="Glavina del Rio T."/>
            <person name="Hammon N."/>
            <person name="Israni S."/>
            <person name="Dalin E."/>
            <person name="Tice H."/>
            <person name="Pitluck S."/>
            <person name="Sims D."/>
            <person name="Brettin T."/>
            <person name="Bruce D."/>
            <person name="Detter J.C."/>
            <person name="Han C."/>
            <person name="Tapia R."/>
            <person name="Brainard J."/>
            <person name="Schmutz J."/>
            <person name="Larimer F."/>
            <person name="Land M."/>
            <person name="Hauser L."/>
            <person name="Kyrpides N."/>
            <person name="Kim E."/>
            <person name="Ensigns S.A."/>
            <person name="Richardson P."/>
        </authorList>
    </citation>
    <scope>NUCLEOTIDE SEQUENCE [LARGE SCALE GENOMIC DNA]</scope>
    <source>
        <strain evidence="2">ATCC BAA-1158 / Py2</strain>
    </source>
</reference>
<accession>A7IHK0</accession>
<keyword evidence="2" id="KW-1185">Reference proteome</keyword>
<gene>
    <name evidence="1" type="ordered locus">Xaut_2250</name>
</gene>
<name>A7IHK0_XANP2</name>
<dbReference type="EMBL" id="CP000781">
    <property type="protein sequence ID" value="ABS67493.1"/>
    <property type="molecule type" value="Genomic_DNA"/>
</dbReference>
<organism evidence="1 2">
    <name type="scientific">Xanthobacter autotrophicus (strain ATCC BAA-1158 / Py2)</name>
    <dbReference type="NCBI Taxonomy" id="78245"/>
    <lineage>
        <taxon>Bacteria</taxon>
        <taxon>Pseudomonadati</taxon>
        <taxon>Pseudomonadota</taxon>
        <taxon>Alphaproteobacteria</taxon>
        <taxon>Hyphomicrobiales</taxon>
        <taxon>Xanthobacteraceae</taxon>
        <taxon>Xanthobacter</taxon>
    </lineage>
</organism>
<dbReference type="AlphaFoldDB" id="A7IHK0"/>
<sequence length="273" mass="30161">MFASFSKTGKLALFSWEKIMTSLSAIEHSGVLRPEPSSVHEYVCWSRMQAEAGQPLSEIVRRKELERSAGGGFFCWGVGNAPAVMTAALAKLNQPVQAIFSTMKSRPKLVDVKPSRVVAWRKFFDQEGILRSLPRHVLVTSRADSAKGPKTRHFALMCYSDRALDLQNGCAFDPSAFRNAGGAGAPVGASQVTALLRRVSKSREETDYEVNLAAWLTAGYWVRLADPAELSPEFERINAINKSSADEWLEFVDWARRGIDRSGRPALQQGSLL</sequence>
<dbReference type="HOGENOM" id="CLU_073265_0_0_5"/>
<dbReference type="STRING" id="78245.Xaut_2250"/>
<proteinExistence type="predicted"/>
<evidence type="ECO:0000313" key="1">
    <source>
        <dbReference type="EMBL" id="ABS67493.1"/>
    </source>
</evidence>